<sequence>MHLGNLLFTQRNIPNSLLVHTPICRTEEPTESHIRTRQARVGTGIACRTATPPLIQPANAGNRDCRRRQ</sequence>
<proteinExistence type="predicted"/>
<name>A0ABY1PR15_9BACT</name>
<reference evidence="1 2" key="1">
    <citation type="submission" date="2017-05" db="EMBL/GenBank/DDBJ databases">
        <authorList>
            <person name="Varghese N."/>
            <person name="Submissions S."/>
        </authorList>
    </citation>
    <scope>NUCLEOTIDE SEQUENCE [LARGE SCALE GENOMIC DNA]</scope>
    <source>
        <strain evidence="1 2">DSM 25457</strain>
    </source>
</reference>
<accession>A0ABY1PR15</accession>
<evidence type="ECO:0000313" key="2">
    <source>
        <dbReference type="Proteomes" id="UP001158067"/>
    </source>
</evidence>
<dbReference type="Proteomes" id="UP001158067">
    <property type="component" value="Unassembled WGS sequence"/>
</dbReference>
<gene>
    <name evidence="1" type="ORF">SAMN06265222_101209</name>
</gene>
<dbReference type="EMBL" id="FXUG01000001">
    <property type="protein sequence ID" value="SMP38908.1"/>
    <property type="molecule type" value="Genomic_DNA"/>
</dbReference>
<evidence type="ECO:0000313" key="1">
    <source>
        <dbReference type="EMBL" id="SMP38908.1"/>
    </source>
</evidence>
<organism evidence="1 2">
    <name type="scientific">Neorhodopirellula lusitana</name>
    <dbReference type="NCBI Taxonomy" id="445327"/>
    <lineage>
        <taxon>Bacteria</taxon>
        <taxon>Pseudomonadati</taxon>
        <taxon>Planctomycetota</taxon>
        <taxon>Planctomycetia</taxon>
        <taxon>Pirellulales</taxon>
        <taxon>Pirellulaceae</taxon>
        <taxon>Neorhodopirellula</taxon>
    </lineage>
</organism>
<keyword evidence="2" id="KW-1185">Reference proteome</keyword>
<protein>
    <submittedName>
        <fullName evidence="1">Uncharacterized protein</fullName>
    </submittedName>
</protein>
<comment type="caution">
    <text evidence="1">The sequence shown here is derived from an EMBL/GenBank/DDBJ whole genome shotgun (WGS) entry which is preliminary data.</text>
</comment>